<comment type="caution">
    <text evidence="4">The sequence shown here is derived from an EMBL/GenBank/DDBJ whole genome shotgun (WGS) entry which is preliminary data.</text>
</comment>
<dbReference type="OrthoDB" id="9762913at2"/>
<dbReference type="InterPro" id="IPR050740">
    <property type="entry name" value="Aldehyde_DH_Superfamily"/>
</dbReference>
<dbReference type="PROSITE" id="PS00070">
    <property type="entry name" value="ALDEHYDE_DEHYDR_CYS"/>
    <property type="match status" value="1"/>
</dbReference>
<dbReference type="PANTHER" id="PTHR43353">
    <property type="entry name" value="SUCCINATE-SEMIALDEHYDE DEHYDROGENASE, MITOCHONDRIAL"/>
    <property type="match status" value="1"/>
</dbReference>
<dbReference type="EMBL" id="BIFR01000002">
    <property type="protein sequence ID" value="GCE15853.1"/>
    <property type="molecule type" value="Genomic_DNA"/>
</dbReference>
<dbReference type="InterPro" id="IPR016162">
    <property type="entry name" value="Ald_DH_N"/>
</dbReference>
<organism evidence="4 5">
    <name type="scientific">Tengunoibacter tsumagoiensis</name>
    <dbReference type="NCBI Taxonomy" id="2014871"/>
    <lineage>
        <taxon>Bacteria</taxon>
        <taxon>Bacillati</taxon>
        <taxon>Chloroflexota</taxon>
        <taxon>Ktedonobacteria</taxon>
        <taxon>Ktedonobacterales</taxon>
        <taxon>Dictyobacteraceae</taxon>
        <taxon>Tengunoibacter</taxon>
    </lineage>
</organism>
<dbReference type="InterPro" id="IPR016163">
    <property type="entry name" value="Ald_DH_C"/>
</dbReference>
<dbReference type="SUPFAM" id="SSF53720">
    <property type="entry name" value="ALDH-like"/>
    <property type="match status" value="1"/>
</dbReference>
<dbReference type="GO" id="GO:0016620">
    <property type="term" value="F:oxidoreductase activity, acting on the aldehyde or oxo group of donors, NAD or NADP as acceptor"/>
    <property type="evidence" value="ECO:0007669"/>
    <property type="project" value="InterPro"/>
</dbReference>
<keyword evidence="2" id="KW-0560">Oxidoreductase</keyword>
<reference evidence="5" key="1">
    <citation type="submission" date="2018-12" db="EMBL/GenBank/DDBJ databases">
        <title>Tengunoibacter tsumagoiensis gen. nov., sp. nov., Dictyobacter kobayashii sp. nov., D. alpinus sp. nov., and D. joshuensis sp. nov. and description of Dictyobacteraceae fam. nov. within the order Ktedonobacterales isolated from Tengu-no-mugimeshi.</title>
        <authorList>
            <person name="Wang C.M."/>
            <person name="Zheng Y."/>
            <person name="Sakai Y."/>
            <person name="Toyoda A."/>
            <person name="Minakuchi Y."/>
            <person name="Abe K."/>
            <person name="Yokota A."/>
            <person name="Yabe S."/>
        </authorList>
    </citation>
    <scope>NUCLEOTIDE SEQUENCE [LARGE SCALE GENOMIC DNA]</scope>
    <source>
        <strain evidence="5">Uno3</strain>
    </source>
</reference>
<proteinExistence type="inferred from homology"/>
<dbReference type="PANTHER" id="PTHR43353:SF5">
    <property type="entry name" value="SUCCINATE-SEMIALDEHYDE DEHYDROGENASE, MITOCHONDRIAL"/>
    <property type="match status" value="1"/>
</dbReference>
<keyword evidence="5" id="KW-1185">Reference proteome</keyword>
<evidence type="ECO:0000313" key="5">
    <source>
        <dbReference type="Proteomes" id="UP000287352"/>
    </source>
</evidence>
<accession>A0A402A9M7</accession>
<feature type="domain" description="Aldehyde dehydrogenase" evidence="3">
    <location>
        <begin position="27"/>
        <end position="480"/>
    </location>
</feature>
<dbReference type="AlphaFoldDB" id="A0A402A9M7"/>
<name>A0A402A9M7_9CHLR</name>
<evidence type="ECO:0000256" key="1">
    <source>
        <dbReference type="ARBA" id="ARBA00009986"/>
    </source>
</evidence>
<dbReference type="InterPro" id="IPR015590">
    <property type="entry name" value="Aldehyde_DH_dom"/>
</dbReference>
<sequence>MNELNGSANGLTQGIQQAFIAGNWHTTEHTFPIYNPATGEQIAQVADCGTSEAEQAVHASVASFAQWRQVTNFERARLLRRWYELMLEQESELASLMAQEMGKPVREARGEVKYAASFVSWYAEEATRINGSILPSQFAQKRLLVQKQPVGPVFVITPWNFPAAMITRKVAPALAAGCTITVKPAEQAPLTALYLGRLWEQAGGPPGTFQVLPTFEPVPVATVFLESPQIRKLSFTGSTEVGKILAAQAVPTLKRVSLELGGHAPFLVFEDADIAAAVKETIACKFRNAGQTCVCTNRIYVQETIKDRFVAAFVEAVAQLRQGDPLLEETDIGPLVDQQGLTKVQEHVADALDKGAHLVTGGQLREGLFYQPTVLTDVQPGMRLLTEETFGPVAPILTFETEEEAIKLANDTPYGLAAYFWTRDIGRTFRVAEALEYGIIGVNDGLPSTAQAPFGGIKESGYGREGGSWGLDEYLAVKYISLSLP</sequence>
<dbReference type="FunFam" id="3.40.605.10:FF:000005">
    <property type="entry name" value="Succinate-semialdehyde dehydrogenase I"/>
    <property type="match status" value="1"/>
</dbReference>
<dbReference type="FunFam" id="3.40.309.10:FF:000004">
    <property type="entry name" value="Succinate-semialdehyde dehydrogenase I"/>
    <property type="match status" value="1"/>
</dbReference>
<evidence type="ECO:0000259" key="3">
    <source>
        <dbReference type="Pfam" id="PF00171"/>
    </source>
</evidence>
<dbReference type="Gene3D" id="3.40.309.10">
    <property type="entry name" value="Aldehyde Dehydrogenase, Chain A, domain 2"/>
    <property type="match status" value="1"/>
</dbReference>
<comment type="similarity">
    <text evidence="1">Belongs to the aldehyde dehydrogenase family.</text>
</comment>
<evidence type="ECO:0000313" key="4">
    <source>
        <dbReference type="EMBL" id="GCE15853.1"/>
    </source>
</evidence>
<dbReference type="InterPro" id="IPR016161">
    <property type="entry name" value="Ald_DH/histidinol_DH"/>
</dbReference>
<dbReference type="CDD" id="cd07103">
    <property type="entry name" value="ALDH_F5_SSADH_GabD"/>
    <property type="match status" value="1"/>
</dbReference>
<dbReference type="Pfam" id="PF00171">
    <property type="entry name" value="Aldedh"/>
    <property type="match status" value="1"/>
</dbReference>
<dbReference type="RefSeq" id="WP_126583259.1">
    <property type="nucleotide sequence ID" value="NZ_BIFR01000002.1"/>
</dbReference>
<evidence type="ECO:0000256" key="2">
    <source>
        <dbReference type="ARBA" id="ARBA00023002"/>
    </source>
</evidence>
<dbReference type="InterPro" id="IPR016160">
    <property type="entry name" value="Ald_DH_CS_CYS"/>
</dbReference>
<gene>
    <name evidence="4" type="ORF">KTT_57120</name>
</gene>
<dbReference type="Proteomes" id="UP000287352">
    <property type="component" value="Unassembled WGS sequence"/>
</dbReference>
<protein>
    <submittedName>
        <fullName evidence="4">NAD-dependent succinate-semialdehyde dehydrogenase</fullName>
    </submittedName>
</protein>
<dbReference type="Gene3D" id="3.40.605.10">
    <property type="entry name" value="Aldehyde Dehydrogenase, Chain A, domain 1"/>
    <property type="match status" value="1"/>
</dbReference>